<name>A0A1M5TXE4_9CLOT</name>
<proteinExistence type="predicted"/>
<dbReference type="InterPro" id="IPR000257">
    <property type="entry name" value="Uroporphyrinogen_deCOase"/>
</dbReference>
<dbReference type="PANTHER" id="PTHR47099">
    <property type="entry name" value="METHYLCOBAMIDE:COM METHYLTRANSFERASE MTBA"/>
    <property type="match status" value="1"/>
</dbReference>
<dbReference type="GO" id="GO:0006779">
    <property type="term" value="P:porphyrin-containing compound biosynthetic process"/>
    <property type="evidence" value="ECO:0007669"/>
    <property type="project" value="InterPro"/>
</dbReference>
<evidence type="ECO:0000259" key="1">
    <source>
        <dbReference type="Pfam" id="PF01208"/>
    </source>
</evidence>
<dbReference type="InterPro" id="IPR038071">
    <property type="entry name" value="UROD/MetE-like_sf"/>
</dbReference>
<dbReference type="Pfam" id="PF01208">
    <property type="entry name" value="URO-D"/>
    <property type="match status" value="1"/>
</dbReference>
<keyword evidence="3" id="KW-1185">Reference proteome</keyword>
<dbReference type="RefSeq" id="WP_341465232.1">
    <property type="nucleotide sequence ID" value="NZ_FQXP01000003.1"/>
</dbReference>
<dbReference type="EMBL" id="FQXP01000003">
    <property type="protein sequence ID" value="SHH55389.1"/>
    <property type="molecule type" value="Genomic_DNA"/>
</dbReference>
<dbReference type="STRING" id="1121306.SAMN02745196_00757"/>
<dbReference type="CDD" id="cd03465">
    <property type="entry name" value="URO-D_like"/>
    <property type="match status" value="1"/>
</dbReference>
<dbReference type="InterPro" id="IPR052024">
    <property type="entry name" value="Methanogen_methyltrans"/>
</dbReference>
<dbReference type="GO" id="GO:0004853">
    <property type="term" value="F:uroporphyrinogen decarboxylase activity"/>
    <property type="evidence" value="ECO:0007669"/>
    <property type="project" value="InterPro"/>
</dbReference>
<dbReference type="Proteomes" id="UP000184526">
    <property type="component" value="Unassembled WGS sequence"/>
</dbReference>
<gene>
    <name evidence="2" type="ORF">SAMN02745196_00757</name>
</gene>
<organism evidence="2 3">
    <name type="scientific">Clostridium collagenovorans DSM 3089</name>
    <dbReference type="NCBI Taxonomy" id="1121306"/>
    <lineage>
        <taxon>Bacteria</taxon>
        <taxon>Bacillati</taxon>
        <taxon>Bacillota</taxon>
        <taxon>Clostridia</taxon>
        <taxon>Eubacteriales</taxon>
        <taxon>Clostridiaceae</taxon>
        <taxon>Clostridium</taxon>
    </lineage>
</organism>
<sequence>MNCEIMKDKMTPRERMEAFSKGEEIDRIPCMPSMGVTMANLMGVTTSEYYHSADKIADLEVFLFEKIGHDSVGVGTTLRGVAEALGSKIAYPTNGISYLEEPVLKDIREADNLSPANPLKDGKLPLAFEALGKVIKRIGHLVEVGSDIAGPLSAAAAVVGTENLMKGMIKYPEKVHVLLEVVTETNLRIIEQFASMGVGLGMSDPISSTSMISLKKYKEFSMPYQKKCVDKMRELTGMGTSIHICGKSADLWESILETGVTSFSIDNVEDLSKAKKVLGEKVCIAGNVDPVNIMRNGTTQDVMEASKKCIMEAYDSKQGFVLSTGCQIPIGAPVENIKAMMDAARIYGKYPIQY</sequence>
<accession>A0A1M5TXE4</accession>
<dbReference type="AlphaFoldDB" id="A0A1M5TXE4"/>
<dbReference type="Gene3D" id="3.20.20.210">
    <property type="match status" value="1"/>
</dbReference>
<protein>
    <submittedName>
        <fullName evidence="2">Uroporphyrinogen decarboxylase</fullName>
    </submittedName>
</protein>
<dbReference type="SUPFAM" id="SSF51726">
    <property type="entry name" value="UROD/MetE-like"/>
    <property type="match status" value="1"/>
</dbReference>
<evidence type="ECO:0000313" key="2">
    <source>
        <dbReference type="EMBL" id="SHH55389.1"/>
    </source>
</evidence>
<dbReference type="PANTHER" id="PTHR47099:SF1">
    <property type="entry name" value="METHYLCOBAMIDE:COM METHYLTRANSFERASE MTBA"/>
    <property type="match status" value="1"/>
</dbReference>
<evidence type="ECO:0000313" key="3">
    <source>
        <dbReference type="Proteomes" id="UP000184526"/>
    </source>
</evidence>
<reference evidence="2 3" key="1">
    <citation type="submission" date="2016-11" db="EMBL/GenBank/DDBJ databases">
        <authorList>
            <person name="Jaros S."/>
            <person name="Januszkiewicz K."/>
            <person name="Wedrychowicz H."/>
        </authorList>
    </citation>
    <scope>NUCLEOTIDE SEQUENCE [LARGE SCALE GENOMIC DNA]</scope>
    <source>
        <strain evidence="2 3">DSM 3089</strain>
    </source>
</reference>
<feature type="domain" description="Uroporphyrinogen decarboxylase (URO-D)" evidence="1">
    <location>
        <begin position="11"/>
        <end position="345"/>
    </location>
</feature>